<keyword evidence="4" id="KW-0479">Metal-binding</keyword>
<evidence type="ECO:0000256" key="4">
    <source>
        <dbReference type="ARBA" id="ARBA00022723"/>
    </source>
</evidence>
<evidence type="ECO:0000256" key="7">
    <source>
        <dbReference type="SAM" id="MobiDB-lite"/>
    </source>
</evidence>
<keyword evidence="6" id="KW-0281">Fimbrium</keyword>
<comment type="subcellular location">
    <subcellularLocation>
        <location evidence="1">Fimbrium</location>
    </subcellularLocation>
</comment>
<dbReference type="InterPro" id="IPR011047">
    <property type="entry name" value="Quinoprotein_ADH-like_sf"/>
</dbReference>
<accession>A0A254TBU6</accession>
<keyword evidence="5" id="KW-0106">Calcium</keyword>
<evidence type="ECO:0000256" key="6">
    <source>
        <dbReference type="ARBA" id="ARBA00023263"/>
    </source>
</evidence>
<dbReference type="GO" id="GO:0009289">
    <property type="term" value="C:pilus"/>
    <property type="evidence" value="ECO:0007669"/>
    <property type="project" value="UniProtKB-SubCell"/>
</dbReference>
<name>A0A254TBU6_9BURK</name>
<keyword evidence="11" id="KW-1185">Reference proteome</keyword>
<evidence type="ECO:0000256" key="1">
    <source>
        <dbReference type="ARBA" id="ARBA00004561"/>
    </source>
</evidence>
<comment type="similarity">
    <text evidence="2">Belongs to the PilY1 family.</text>
</comment>
<comment type="caution">
    <text evidence="10">The sequence shown here is derived from an EMBL/GenBank/DDBJ whole genome shotgun (WGS) entry which is preliminary data.</text>
</comment>
<feature type="region of interest" description="Disordered" evidence="7">
    <location>
        <begin position="568"/>
        <end position="588"/>
    </location>
</feature>
<evidence type="ECO:0000313" key="11">
    <source>
        <dbReference type="Proteomes" id="UP000197535"/>
    </source>
</evidence>
<evidence type="ECO:0000256" key="3">
    <source>
        <dbReference type="ARBA" id="ARBA00022558"/>
    </source>
</evidence>
<feature type="signal peptide" evidence="8">
    <location>
        <begin position="1"/>
        <end position="18"/>
    </location>
</feature>
<keyword evidence="3" id="KW-1029">Fimbrium biogenesis</keyword>
<dbReference type="InterPro" id="IPR008707">
    <property type="entry name" value="B-propeller_PilY1"/>
</dbReference>
<organism evidence="10 11">
    <name type="scientific">Noviherbaspirillum denitrificans</name>
    <dbReference type="NCBI Taxonomy" id="1968433"/>
    <lineage>
        <taxon>Bacteria</taxon>
        <taxon>Pseudomonadati</taxon>
        <taxon>Pseudomonadota</taxon>
        <taxon>Betaproteobacteria</taxon>
        <taxon>Burkholderiales</taxon>
        <taxon>Oxalobacteraceae</taxon>
        <taxon>Noviherbaspirillum</taxon>
    </lineage>
</organism>
<protein>
    <recommendedName>
        <fullName evidence="9">PilY1 beta-propeller domain-containing protein</fullName>
    </recommendedName>
</protein>
<evidence type="ECO:0000259" key="9">
    <source>
        <dbReference type="Pfam" id="PF05567"/>
    </source>
</evidence>
<keyword evidence="8" id="KW-0732">Signal</keyword>
<dbReference type="EMBL" id="LSTO01000002">
    <property type="protein sequence ID" value="OWW18752.1"/>
    <property type="molecule type" value="Genomic_DNA"/>
</dbReference>
<evidence type="ECO:0000256" key="2">
    <source>
        <dbReference type="ARBA" id="ARBA00008387"/>
    </source>
</evidence>
<evidence type="ECO:0000313" key="10">
    <source>
        <dbReference type="EMBL" id="OWW18752.1"/>
    </source>
</evidence>
<feature type="chain" id="PRO_5012806942" description="PilY1 beta-propeller domain-containing protein" evidence="8">
    <location>
        <begin position="19"/>
        <end position="1231"/>
    </location>
</feature>
<dbReference type="SUPFAM" id="SSF50998">
    <property type="entry name" value="Quinoprotein alcohol dehydrogenase-like"/>
    <property type="match status" value="1"/>
</dbReference>
<evidence type="ECO:0000256" key="5">
    <source>
        <dbReference type="ARBA" id="ARBA00022837"/>
    </source>
</evidence>
<feature type="domain" description="PilY1 beta-propeller" evidence="9">
    <location>
        <begin position="750"/>
        <end position="1089"/>
    </location>
</feature>
<gene>
    <name evidence="10" type="ORF">AYR66_04095</name>
</gene>
<reference evidence="10 11" key="1">
    <citation type="submission" date="2016-02" db="EMBL/GenBank/DDBJ databases">
        <authorList>
            <person name="Wen L."/>
            <person name="He K."/>
            <person name="Yang H."/>
        </authorList>
    </citation>
    <scope>NUCLEOTIDE SEQUENCE [LARGE SCALE GENOMIC DNA]</scope>
    <source>
        <strain evidence="10 11">TSA40</strain>
    </source>
</reference>
<dbReference type="Pfam" id="PF05567">
    <property type="entry name" value="T4P_PilY1"/>
    <property type="match status" value="1"/>
</dbReference>
<proteinExistence type="inferred from homology"/>
<dbReference type="AlphaFoldDB" id="A0A254TBU6"/>
<dbReference type="GO" id="GO:0046872">
    <property type="term" value="F:metal ion binding"/>
    <property type="evidence" value="ECO:0007669"/>
    <property type="project" value="UniProtKB-KW"/>
</dbReference>
<sequence>MIRLLLAALILFVTDAVAARMPLADTPIAAEAHIPANVLFVLSNEFTIAEIFAYRDNPGRVEFVDAKGLAGVKECPGLRTFKRARIGDKVNELLCYFKEISYPGYFDPNKCYDYDPAILSSTADNTRGAFIPKEYTNRFHECSRRWSGNFLNWATAQVADIIRIALTGGNRSVDTASTTILEKAKHTGRVPNGINLRRIGGNSFTQNDLTVTPVDRSTVTPFPSNANAPLYLRLSDQQIQISDGLQMQVSEEVNFFEPESFYVRVKVCDPATGLEQNCKKFGQAAKPVGLIQDYSHAMRFGATSYVVDNEISRTGGVLRARIKDVGPRRHVGGKGLVDNPEAQWSAANGVFLANPDHMDAAQSGVRNSGVVNYLNKLGRTSGYKTFDPTGELYYESLRYLRGLSPTPEYLRGIDKNMKDGFPVITEWEDPIQFSCQRNFIITVSDGGPWCDTLVPGNTFVETCSGHAGAPSVPDPAIDATALTNQVGALEGMDKLGLTYPWRAQWNSYYIAGLAYWANTQDIRPDDTAVPHTIGKQTVQSFFVNTVGSRIGLKNPLWLAAKYGGPEGIEYQSPPRGNENPEAQERNPSNYFTVSNTRVIDGVLNRIFSTIAASSRTSASTGVAFQSQNGTASVSKGSSVYQTFFTSTQWSGDVAGGNLEFNNEPSTASFKKSWSAASLLDQLAAGDGWKSKRKIVTMSAGRAVPFARSRLSASQQRALGHTVAAQTDMVEYIRGNRNKEKNAFRERVHLLGDIVHSGAMVVADKDAPYSESAHPGYAAFKAKARTKMIYAGANDGMLHAFNGETDLARDANGGQEVWAYIPSFVIIGPSGKPSADGLAAIASRAKPYTHRYHVDAPLEVRDVDFSDTKDAKGAPPDWRTLLVGGLGKGGKGFYALDVTDGAAAPSEEAAAGKVLWEFTDRDMGFSYGRPVIVHTAKDGWVVLLTSGYDNGSGKNKGEGFLYVVNARTGKLIQKIGTHAHGEGLAQGAVYVDNAENFTAGQFYAGDLLGNVWRFDLSIKAGKYPPPAKLAALTSPDGKPQPVTAAPRIAISTHQQNRWVLVGTGRDLAPADAWNPQQQTMYAIRDGSKEMPSAVRNPLTRRDFSVVMDGGPRLPLPGKGWLVDMQRSAPSAGSEQITQAIAESSGIVSFLGKSASDDPCRPLGTGNAYAVELESGFSVLKDSQGKPKRAYSGDAFTSSVFVRLDSGLAIVLADINGNFTVPYREVQASGKRK</sequence>
<dbReference type="Proteomes" id="UP000197535">
    <property type="component" value="Unassembled WGS sequence"/>
</dbReference>
<evidence type="ECO:0000256" key="8">
    <source>
        <dbReference type="SAM" id="SignalP"/>
    </source>
</evidence>